<feature type="non-terminal residue" evidence="8">
    <location>
        <position position="299"/>
    </location>
</feature>
<evidence type="ECO:0000256" key="3">
    <source>
        <dbReference type="ARBA" id="ARBA00022989"/>
    </source>
</evidence>
<proteinExistence type="inferred from homology"/>
<feature type="transmembrane region" description="Helical" evidence="6">
    <location>
        <begin position="102"/>
        <end position="123"/>
    </location>
</feature>
<evidence type="ECO:0000256" key="5">
    <source>
        <dbReference type="ARBA" id="ARBA00038359"/>
    </source>
</evidence>
<evidence type="ECO:0000256" key="4">
    <source>
        <dbReference type="ARBA" id="ARBA00023136"/>
    </source>
</evidence>
<feature type="non-terminal residue" evidence="8">
    <location>
        <position position="1"/>
    </location>
</feature>
<name>A0A6A6ISM1_9PLEO</name>
<evidence type="ECO:0000259" key="7">
    <source>
        <dbReference type="Pfam" id="PF20684"/>
    </source>
</evidence>
<dbReference type="Proteomes" id="UP000800094">
    <property type="component" value="Unassembled WGS sequence"/>
</dbReference>
<feature type="transmembrane region" description="Helical" evidence="6">
    <location>
        <begin position="130"/>
        <end position="159"/>
    </location>
</feature>
<evidence type="ECO:0000313" key="9">
    <source>
        <dbReference type="Proteomes" id="UP000800094"/>
    </source>
</evidence>
<dbReference type="InterPro" id="IPR049326">
    <property type="entry name" value="Rhodopsin_dom_fungi"/>
</dbReference>
<keyword evidence="3 6" id="KW-1133">Transmembrane helix</keyword>
<dbReference type="EMBL" id="ML987192">
    <property type="protein sequence ID" value="KAF2252600.1"/>
    <property type="molecule type" value="Genomic_DNA"/>
</dbReference>
<dbReference type="PANTHER" id="PTHR33048:SF47">
    <property type="entry name" value="INTEGRAL MEMBRANE PROTEIN-RELATED"/>
    <property type="match status" value="1"/>
</dbReference>
<sequence>AQDSPEFLAEDVGPTIIATASLMMIFCTLFVGLRYWARYLTQTRFGAEDVIIPFAWLAEMGLCVVGIVMVKKAGTGRHMDYILMTDPGKITEHYKGIMINEVLHPAAVAFPKLVVVLLFLRVFTNRLERYAAWTLVAAVGATWFSFTVASCFQCTPFAYNWDKTIPGGKCFNVIAFAYSSSVPNIVTDVAVLFLPIRTVLDLKVSIGRRIGLLLIFLTGSIGIIASIIRTVVFARTDPLVDITFTNTALVNWTIIEPGMYLLAACALSFKPLFRMVAKALRLQSLITHTKSALGRTTHT</sequence>
<evidence type="ECO:0000313" key="8">
    <source>
        <dbReference type="EMBL" id="KAF2252600.1"/>
    </source>
</evidence>
<feature type="transmembrane region" description="Helical" evidence="6">
    <location>
        <begin position="212"/>
        <end position="234"/>
    </location>
</feature>
<dbReference type="GO" id="GO:0016020">
    <property type="term" value="C:membrane"/>
    <property type="evidence" value="ECO:0007669"/>
    <property type="project" value="UniProtKB-SubCell"/>
</dbReference>
<feature type="transmembrane region" description="Helical" evidence="6">
    <location>
        <begin position="49"/>
        <end position="70"/>
    </location>
</feature>
<evidence type="ECO:0000256" key="1">
    <source>
        <dbReference type="ARBA" id="ARBA00004141"/>
    </source>
</evidence>
<feature type="transmembrane region" description="Helical" evidence="6">
    <location>
        <begin position="171"/>
        <end position="200"/>
    </location>
</feature>
<evidence type="ECO:0000256" key="2">
    <source>
        <dbReference type="ARBA" id="ARBA00022692"/>
    </source>
</evidence>
<comment type="similarity">
    <text evidence="5">Belongs to the SAT4 family.</text>
</comment>
<keyword evidence="9" id="KW-1185">Reference proteome</keyword>
<organism evidence="8 9">
    <name type="scientific">Trematosphaeria pertusa</name>
    <dbReference type="NCBI Taxonomy" id="390896"/>
    <lineage>
        <taxon>Eukaryota</taxon>
        <taxon>Fungi</taxon>
        <taxon>Dikarya</taxon>
        <taxon>Ascomycota</taxon>
        <taxon>Pezizomycotina</taxon>
        <taxon>Dothideomycetes</taxon>
        <taxon>Pleosporomycetidae</taxon>
        <taxon>Pleosporales</taxon>
        <taxon>Massarineae</taxon>
        <taxon>Trematosphaeriaceae</taxon>
        <taxon>Trematosphaeria</taxon>
    </lineage>
</organism>
<feature type="transmembrane region" description="Helical" evidence="6">
    <location>
        <begin position="16"/>
        <end position="37"/>
    </location>
</feature>
<dbReference type="PANTHER" id="PTHR33048">
    <property type="entry name" value="PTH11-LIKE INTEGRAL MEMBRANE PROTEIN (AFU_ORTHOLOGUE AFUA_5G11245)"/>
    <property type="match status" value="1"/>
</dbReference>
<dbReference type="RefSeq" id="XP_033687604.1">
    <property type="nucleotide sequence ID" value="XM_033822732.1"/>
</dbReference>
<keyword evidence="2 6" id="KW-0812">Transmembrane</keyword>
<dbReference type="GeneID" id="54576062"/>
<dbReference type="Pfam" id="PF20684">
    <property type="entry name" value="Fung_rhodopsin"/>
    <property type="match status" value="1"/>
</dbReference>
<gene>
    <name evidence="8" type="ORF">BU26DRAFT_394231</name>
</gene>
<evidence type="ECO:0000256" key="6">
    <source>
        <dbReference type="SAM" id="Phobius"/>
    </source>
</evidence>
<keyword evidence="4 6" id="KW-0472">Membrane</keyword>
<accession>A0A6A6ISM1</accession>
<feature type="domain" description="Rhodopsin" evidence="7">
    <location>
        <begin position="33"/>
        <end position="274"/>
    </location>
</feature>
<dbReference type="InterPro" id="IPR052337">
    <property type="entry name" value="SAT4-like"/>
</dbReference>
<reference evidence="8" key="1">
    <citation type="journal article" date="2020" name="Stud. Mycol.">
        <title>101 Dothideomycetes genomes: a test case for predicting lifestyles and emergence of pathogens.</title>
        <authorList>
            <person name="Haridas S."/>
            <person name="Albert R."/>
            <person name="Binder M."/>
            <person name="Bloem J."/>
            <person name="Labutti K."/>
            <person name="Salamov A."/>
            <person name="Andreopoulos B."/>
            <person name="Baker S."/>
            <person name="Barry K."/>
            <person name="Bills G."/>
            <person name="Bluhm B."/>
            <person name="Cannon C."/>
            <person name="Castanera R."/>
            <person name="Culley D."/>
            <person name="Daum C."/>
            <person name="Ezra D."/>
            <person name="Gonzalez J."/>
            <person name="Henrissat B."/>
            <person name="Kuo A."/>
            <person name="Liang C."/>
            <person name="Lipzen A."/>
            <person name="Lutzoni F."/>
            <person name="Magnuson J."/>
            <person name="Mondo S."/>
            <person name="Nolan M."/>
            <person name="Ohm R."/>
            <person name="Pangilinan J."/>
            <person name="Park H.-J."/>
            <person name="Ramirez L."/>
            <person name="Alfaro M."/>
            <person name="Sun H."/>
            <person name="Tritt A."/>
            <person name="Yoshinaga Y."/>
            <person name="Zwiers L.-H."/>
            <person name="Turgeon B."/>
            <person name="Goodwin S."/>
            <person name="Spatafora J."/>
            <person name="Crous P."/>
            <person name="Grigoriev I."/>
        </authorList>
    </citation>
    <scope>NUCLEOTIDE SEQUENCE</scope>
    <source>
        <strain evidence="8">CBS 122368</strain>
    </source>
</reference>
<feature type="transmembrane region" description="Helical" evidence="6">
    <location>
        <begin position="254"/>
        <end position="273"/>
    </location>
</feature>
<protein>
    <recommendedName>
        <fullName evidence="7">Rhodopsin domain-containing protein</fullName>
    </recommendedName>
</protein>
<comment type="subcellular location">
    <subcellularLocation>
        <location evidence="1">Membrane</location>
        <topology evidence="1">Multi-pass membrane protein</topology>
    </subcellularLocation>
</comment>
<dbReference type="AlphaFoldDB" id="A0A6A6ISM1"/>
<dbReference type="OrthoDB" id="3529975at2759"/>